<proteinExistence type="predicted"/>
<gene>
    <name evidence="2" type="ORF">LIER_32340</name>
</gene>
<organism evidence="2 3">
    <name type="scientific">Lithospermum erythrorhizon</name>
    <name type="common">Purple gromwell</name>
    <name type="synonym">Lithospermum officinale var. erythrorhizon</name>
    <dbReference type="NCBI Taxonomy" id="34254"/>
    <lineage>
        <taxon>Eukaryota</taxon>
        <taxon>Viridiplantae</taxon>
        <taxon>Streptophyta</taxon>
        <taxon>Embryophyta</taxon>
        <taxon>Tracheophyta</taxon>
        <taxon>Spermatophyta</taxon>
        <taxon>Magnoliopsida</taxon>
        <taxon>eudicotyledons</taxon>
        <taxon>Gunneridae</taxon>
        <taxon>Pentapetalae</taxon>
        <taxon>asterids</taxon>
        <taxon>lamiids</taxon>
        <taxon>Boraginales</taxon>
        <taxon>Boraginaceae</taxon>
        <taxon>Boraginoideae</taxon>
        <taxon>Lithospermeae</taxon>
        <taxon>Lithospermum</taxon>
    </lineage>
</organism>
<evidence type="ECO:0000313" key="3">
    <source>
        <dbReference type="Proteomes" id="UP001454036"/>
    </source>
</evidence>
<feature type="compositionally biased region" description="Polar residues" evidence="1">
    <location>
        <begin position="13"/>
        <end position="22"/>
    </location>
</feature>
<evidence type="ECO:0000256" key="1">
    <source>
        <dbReference type="SAM" id="MobiDB-lite"/>
    </source>
</evidence>
<feature type="compositionally biased region" description="Polar residues" evidence="1">
    <location>
        <begin position="37"/>
        <end position="56"/>
    </location>
</feature>
<protein>
    <submittedName>
        <fullName evidence="2">Uncharacterized protein</fullName>
    </submittedName>
</protein>
<dbReference type="AlphaFoldDB" id="A0AAV3RXG5"/>
<reference evidence="2 3" key="1">
    <citation type="submission" date="2024-01" db="EMBL/GenBank/DDBJ databases">
        <title>The complete chloroplast genome sequence of Lithospermum erythrorhizon: insights into the phylogenetic relationship among Boraginaceae species and the maternal lineages of purple gromwells.</title>
        <authorList>
            <person name="Okada T."/>
            <person name="Watanabe K."/>
        </authorList>
    </citation>
    <scope>NUCLEOTIDE SEQUENCE [LARGE SCALE GENOMIC DNA]</scope>
</reference>
<comment type="caution">
    <text evidence="2">The sequence shown here is derived from an EMBL/GenBank/DDBJ whole genome shotgun (WGS) entry which is preliminary data.</text>
</comment>
<feature type="compositionally biased region" description="Basic and acidic residues" evidence="1">
    <location>
        <begin position="60"/>
        <end position="72"/>
    </location>
</feature>
<feature type="compositionally biased region" description="Basic and acidic residues" evidence="1">
    <location>
        <begin position="98"/>
        <end position="122"/>
    </location>
</feature>
<dbReference type="EMBL" id="BAABME010012383">
    <property type="protein sequence ID" value="GAA0185052.1"/>
    <property type="molecule type" value="Genomic_DNA"/>
</dbReference>
<feature type="region of interest" description="Disordered" evidence="1">
    <location>
        <begin position="1"/>
        <end position="249"/>
    </location>
</feature>
<feature type="compositionally biased region" description="Basic and acidic residues" evidence="1">
    <location>
        <begin position="135"/>
        <end position="146"/>
    </location>
</feature>
<accession>A0AAV3RXG5</accession>
<feature type="compositionally biased region" description="Basic and acidic residues" evidence="1">
    <location>
        <begin position="192"/>
        <end position="201"/>
    </location>
</feature>
<keyword evidence="3" id="KW-1185">Reference proteome</keyword>
<dbReference type="Proteomes" id="UP001454036">
    <property type="component" value="Unassembled WGS sequence"/>
</dbReference>
<sequence>MDKDLNLQDRPGVSTQARSTLSPLDKRGELIAPNKGPSKTPSHGTSPNGIHNSLIQLSEHASESQRSPDRRRLADRRKAKVHDDEVSSNSNCAPPKTGGKDKHAYRHREQSLSKDSHTREPSYRLGYDLTSSDSLPERSPIRDNRPVHKGKVTCHSTSHHCDKLDKGHRRDKVHTPPGSSAMRDVGGSSHADLQKQVDKLKGSPKKGSVWDRLQNPKDNLSLKRPRLRSPQRDYARELRRYPDPAGSQYNPLKVLVGRIYAQIEDKKFHPRPQRIKAPPHRMDL</sequence>
<name>A0AAV3RXG5_LITER</name>
<feature type="compositionally biased region" description="Basic and acidic residues" evidence="1">
    <location>
        <begin position="230"/>
        <end position="242"/>
    </location>
</feature>
<evidence type="ECO:0000313" key="2">
    <source>
        <dbReference type="EMBL" id="GAA0185052.1"/>
    </source>
</evidence>